<name>A0A151N777_ALLMI</name>
<protein>
    <submittedName>
        <fullName evidence="1">Uncharacterized protein</fullName>
    </submittedName>
</protein>
<dbReference type="AlphaFoldDB" id="A0A151N777"/>
<keyword evidence="2" id="KW-1185">Reference proteome</keyword>
<evidence type="ECO:0000313" key="2">
    <source>
        <dbReference type="Proteomes" id="UP000050525"/>
    </source>
</evidence>
<dbReference type="EMBL" id="AKHW03003905">
    <property type="protein sequence ID" value="KYO32658.1"/>
    <property type="molecule type" value="Genomic_DNA"/>
</dbReference>
<evidence type="ECO:0000313" key="1">
    <source>
        <dbReference type="EMBL" id="KYO32658.1"/>
    </source>
</evidence>
<proteinExistence type="predicted"/>
<comment type="caution">
    <text evidence="1">The sequence shown here is derived from an EMBL/GenBank/DDBJ whole genome shotgun (WGS) entry which is preliminary data.</text>
</comment>
<gene>
    <name evidence="1" type="ORF">Y1Q_0007831</name>
</gene>
<reference evidence="1 2" key="1">
    <citation type="journal article" date="2012" name="Genome Biol.">
        <title>Sequencing three crocodilian genomes to illuminate the evolution of archosaurs and amniotes.</title>
        <authorList>
            <person name="St John J.A."/>
            <person name="Braun E.L."/>
            <person name="Isberg S.R."/>
            <person name="Miles L.G."/>
            <person name="Chong A.Y."/>
            <person name="Gongora J."/>
            <person name="Dalzell P."/>
            <person name="Moran C."/>
            <person name="Bed'hom B."/>
            <person name="Abzhanov A."/>
            <person name="Burgess S.C."/>
            <person name="Cooksey A.M."/>
            <person name="Castoe T.A."/>
            <person name="Crawford N.G."/>
            <person name="Densmore L.D."/>
            <person name="Drew J.C."/>
            <person name="Edwards S.V."/>
            <person name="Faircloth B.C."/>
            <person name="Fujita M.K."/>
            <person name="Greenwold M.J."/>
            <person name="Hoffmann F.G."/>
            <person name="Howard J.M."/>
            <person name="Iguchi T."/>
            <person name="Janes D.E."/>
            <person name="Khan S.Y."/>
            <person name="Kohno S."/>
            <person name="de Koning A.J."/>
            <person name="Lance S.L."/>
            <person name="McCarthy F.M."/>
            <person name="McCormack J.E."/>
            <person name="Merchant M.E."/>
            <person name="Peterson D.G."/>
            <person name="Pollock D.D."/>
            <person name="Pourmand N."/>
            <person name="Raney B.J."/>
            <person name="Roessler K.A."/>
            <person name="Sanford J.R."/>
            <person name="Sawyer R.H."/>
            <person name="Schmidt C.J."/>
            <person name="Triplett E.W."/>
            <person name="Tuberville T.D."/>
            <person name="Venegas-Anaya M."/>
            <person name="Howard J.T."/>
            <person name="Jarvis E.D."/>
            <person name="Guillette L.J.Jr."/>
            <person name="Glenn T.C."/>
            <person name="Green R.E."/>
            <person name="Ray D.A."/>
        </authorList>
    </citation>
    <scope>NUCLEOTIDE SEQUENCE [LARGE SCALE GENOMIC DNA]</scope>
    <source>
        <strain evidence="1">KSC_2009_1</strain>
    </source>
</reference>
<sequence>MGRSVKGLKEETMRDGTYIFFPTKYIYFSKVVAGSSKTVSLEKKTADKIQSWVGNENYSTLRTCLLPQ</sequence>
<organism evidence="1 2">
    <name type="scientific">Alligator mississippiensis</name>
    <name type="common">American alligator</name>
    <dbReference type="NCBI Taxonomy" id="8496"/>
    <lineage>
        <taxon>Eukaryota</taxon>
        <taxon>Metazoa</taxon>
        <taxon>Chordata</taxon>
        <taxon>Craniata</taxon>
        <taxon>Vertebrata</taxon>
        <taxon>Euteleostomi</taxon>
        <taxon>Archelosauria</taxon>
        <taxon>Archosauria</taxon>
        <taxon>Crocodylia</taxon>
        <taxon>Alligatoridae</taxon>
        <taxon>Alligatorinae</taxon>
        <taxon>Alligator</taxon>
    </lineage>
</organism>
<dbReference type="Proteomes" id="UP000050525">
    <property type="component" value="Unassembled WGS sequence"/>
</dbReference>
<accession>A0A151N777</accession>